<dbReference type="Bgee" id="ENSPTRG00000008195">
    <property type="expression patterns" value="Expressed in testis and 21 other cell types or tissues"/>
</dbReference>
<feature type="transmembrane region" description="Helical" evidence="6">
    <location>
        <begin position="21"/>
        <end position="39"/>
    </location>
</feature>
<dbReference type="InterPro" id="IPR008253">
    <property type="entry name" value="Marvel"/>
</dbReference>
<comment type="subcellular location">
    <subcellularLocation>
        <location evidence="1">Membrane</location>
        <topology evidence="1">Multi-pass membrane protein</topology>
    </subcellularLocation>
</comment>
<evidence type="ECO:0000313" key="9">
    <source>
        <dbReference type="Proteomes" id="UP000002277"/>
    </source>
</evidence>
<feature type="transmembrane region" description="Helical" evidence="6">
    <location>
        <begin position="77"/>
        <end position="100"/>
    </location>
</feature>
<dbReference type="InterPro" id="IPR050578">
    <property type="entry name" value="MARVEL-CKLF_proteins"/>
</dbReference>
<name>A0A2I3RZL2_PANTR</name>
<keyword evidence="3 6" id="KW-1133">Transmembrane helix</keyword>
<accession>A0A2I3RZL2</accession>
<keyword evidence="2 5" id="KW-0812">Transmembrane</keyword>
<keyword evidence="9" id="KW-1185">Reference proteome</keyword>
<evidence type="ECO:0000313" key="8">
    <source>
        <dbReference type="Ensembl" id="ENSPTRP00000070161.1"/>
    </source>
</evidence>
<dbReference type="EMBL" id="AACZ04039141">
    <property type="status" value="NOT_ANNOTATED_CDS"/>
    <property type="molecule type" value="Genomic_DNA"/>
</dbReference>
<evidence type="ECO:0000256" key="3">
    <source>
        <dbReference type="ARBA" id="ARBA00022989"/>
    </source>
</evidence>
<evidence type="ECO:0000256" key="1">
    <source>
        <dbReference type="ARBA" id="ARBA00004141"/>
    </source>
</evidence>
<dbReference type="PANTHER" id="PTHR22776">
    <property type="entry name" value="MARVEL-CONTAINING POTENTIAL LIPID RAFT-ASSOCIATED PROTEIN"/>
    <property type="match status" value="1"/>
</dbReference>
<reference evidence="8 9" key="1">
    <citation type="journal article" date="2005" name="Nature">
        <title>Initial sequence of the chimpanzee genome and comparison with the human genome.</title>
        <authorList>
            <consortium name="Chimpanzee sequencing and analysis consortium"/>
        </authorList>
    </citation>
    <scope>NUCLEOTIDE SEQUENCE [LARGE SCALE GENOMIC DNA]</scope>
</reference>
<evidence type="ECO:0000256" key="4">
    <source>
        <dbReference type="ARBA" id="ARBA00023136"/>
    </source>
</evidence>
<gene>
    <name evidence="8" type="primary">CMTM1</name>
</gene>
<dbReference type="Proteomes" id="UP000002277">
    <property type="component" value="Chromosome 16"/>
</dbReference>
<evidence type="ECO:0000256" key="5">
    <source>
        <dbReference type="PROSITE-ProRule" id="PRU00581"/>
    </source>
</evidence>
<sequence>MDNVQPKIKHRPFCFSVKGHVKMLRLALTVTSMTFFIVAQAPEPYIVITGFEVTVILFFILLYIFRLDRLMKWLFWPLLDLTNSIITAVFLSVVAILAMQEKKRRHLLYVGGSLCLTAVIVCCIDAFVVTTKMRTNLKRFLGVEVERKLSPAKDAYPETGPDAPQRPA</sequence>
<dbReference type="AlphaFoldDB" id="A0A2I3RZL2"/>
<feature type="transmembrane region" description="Helical" evidence="6">
    <location>
        <begin position="106"/>
        <end position="129"/>
    </location>
</feature>
<feature type="transmembrane region" description="Helical" evidence="6">
    <location>
        <begin position="45"/>
        <end position="65"/>
    </location>
</feature>
<dbReference type="GeneTree" id="ENSGT00940000163203"/>
<evidence type="ECO:0000256" key="6">
    <source>
        <dbReference type="SAM" id="Phobius"/>
    </source>
</evidence>
<organism evidence="8 9">
    <name type="scientific">Pan troglodytes</name>
    <name type="common">Chimpanzee</name>
    <dbReference type="NCBI Taxonomy" id="9598"/>
    <lineage>
        <taxon>Eukaryota</taxon>
        <taxon>Metazoa</taxon>
        <taxon>Chordata</taxon>
        <taxon>Craniata</taxon>
        <taxon>Vertebrata</taxon>
        <taxon>Euteleostomi</taxon>
        <taxon>Mammalia</taxon>
        <taxon>Eutheria</taxon>
        <taxon>Euarchontoglires</taxon>
        <taxon>Primates</taxon>
        <taxon>Haplorrhini</taxon>
        <taxon>Catarrhini</taxon>
        <taxon>Hominidae</taxon>
        <taxon>Pan</taxon>
    </lineage>
</organism>
<proteinExistence type="predicted"/>
<evidence type="ECO:0000256" key="2">
    <source>
        <dbReference type="ARBA" id="ARBA00022692"/>
    </source>
</evidence>
<protein>
    <submittedName>
        <fullName evidence="8">CKLF like MARVEL transmembrane domain containing 1</fullName>
    </submittedName>
</protein>
<dbReference type="GO" id="GO:0016020">
    <property type="term" value="C:membrane"/>
    <property type="evidence" value="ECO:0007669"/>
    <property type="project" value="UniProtKB-SubCell"/>
</dbReference>
<feature type="domain" description="MARVEL" evidence="7">
    <location>
        <begin position="13"/>
        <end position="134"/>
    </location>
</feature>
<reference evidence="8" key="2">
    <citation type="submission" date="2025-08" db="UniProtKB">
        <authorList>
            <consortium name="Ensembl"/>
        </authorList>
    </citation>
    <scope>IDENTIFICATION</scope>
</reference>
<dbReference type="PROSITE" id="PS51225">
    <property type="entry name" value="MARVEL"/>
    <property type="match status" value="1"/>
</dbReference>
<dbReference type="Ensembl" id="ENSPTRT00000098977.1">
    <property type="protein sequence ID" value="ENSPTRP00000070161.1"/>
    <property type="gene ID" value="ENSPTRG00000008195.6"/>
</dbReference>
<dbReference type="PANTHER" id="PTHR22776:SF43">
    <property type="entry name" value="CKLF-LIKE MARVEL TRANSMEMBRANE DOMAIN-CONTAINING PROTEIN 1"/>
    <property type="match status" value="1"/>
</dbReference>
<reference evidence="8" key="3">
    <citation type="submission" date="2025-09" db="UniProtKB">
        <authorList>
            <consortium name="Ensembl"/>
        </authorList>
    </citation>
    <scope>IDENTIFICATION</scope>
</reference>
<evidence type="ECO:0000259" key="7">
    <source>
        <dbReference type="PROSITE" id="PS51225"/>
    </source>
</evidence>
<keyword evidence="4 5" id="KW-0472">Membrane</keyword>